<evidence type="ECO:0000313" key="4">
    <source>
        <dbReference type="Proteomes" id="UP000710432"/>
    </source>
</evidence>
<feature type="coiled-coil region" evidence="1">
    <location>
        <begin position="167"/>
        <end position="201"/>
    </location>
</feature>
<feature type="compositionally biased region" description="Basic and acidic residues" evidence="2">
    <location>
        <begin position="83"/>
        <end position="92"/>
    </location>
</feature>
<proteinExistence type="predicted"/>
<feature type="compositionally biased region" description="Basic residues" evidence="2">
    <location>
        <begin position="513"/>
        <end position="523"/>
    </location>
</feature>
<organism evidence="3 4">
    <name type="scientific">Microtus ochrogaster</name>
    <name type="common">Prairie vole</name>
    <dbReference type="NCBI Taxonomy" id="79684"/>
    <lineage>
        <taxon>Eukaryota</taxon>
        <taxon>Metazoa</taxon>
        <taxon>Chordata</taxon>
        <taxon>Craniata</taxon>
        <taxon>Vertebrata</taxon>
        <taxon>Euteleostomi</taxon>
        <taxon>Mammalia</taxon>
        <taxon>Eutheria</taxon>
        <taxon>Euarchontoglires</taxon>
        <taxon>Glires</taxon>
        <taxon>Rodentia</taxon>
        <taxon>Myomorpha</taxon>
        <taxon>Muroidea</taxon>
        <taxon>Cricetidae</taxon>
        <taxon>Arvicolinae</taxon>
        <taxon>Microtus</taxon>
    </lineage>
</organism>
<feature type="coiled-coil region" evidence="1">
    <location>
        <begin position="241"/>
        <end position="289"/>
    </location>
</feature>
<dbReference type="InterPro" id="IPR038826">
    <property type="entry name" value="CCDC178"/>
</dbReference>
<dbReference type="PANTHER" id="PTHR35088:SF1">
    <property type="entry name" value="COILED-COIL DOMAIN-CONTAINING PROTEIN 178"/>
    <property type="match status" value="1"/>
</dbReference>
<protein>
    <submittedName>
        <fullName evidence="3">Coiled-coil domain-containing protein 178</fullName>
    </submittedName>
</protein>
<sequence>MISHTVCYRLEVNKGIYFSYPTRRHSCALVNIPTPCVNKMIAHIEDAESKLQEHLKQFEASFEEWTSTTKDVKEDSGVTAPMKDVRPGKARDRKCPELKKKMEALLSEAIHLIKSLETDRAEAEQALKQQKSRKKRISMKIDCWSIWKLQELPTAVQKEHEHFSKDIAELNSHIEDTAQVLEHLEKQKKMLEQANAKIQKDIDYMTHHAPLLESKRKQEVEALRDRYHKKFEVMELFRDVHEKLKESIEQCEGAKSKLKQIKEEDEKDILQEETNIETYKKELGKLSNLQAHYSTSIESVNIHIEEDEETMTEMLRETQSTTNEVSNLLKTKKAWDIELSDISKDYTDVSTKYLALLEENKRLQAEIDSLTDQITSSIRKKMEYESETQSLLDLKIKNNNYLRQLYKQTYQVGAVFHLAKHKTDDLENKIADLRRKFKKRLFSIEEMQFLEMQEFIRRKALYSTALTEVELPLRQIEADVVRIRILHHQHSAMLHEIRGKKELVRRKVEATKKKLQRKSKRSRKELTQTEGKHSLIHQEIELTKHKTVVFNAKSKELGKEIKAMKLEKVNYEGRLEKLNEEFFKLRFDREHAQGVYDHLKQEKQHCEERIFEEERRFQKLVDMRKSTLADIRDDKNIIQQYCIRGIPRMMPQSHTQLKSGSESGGNTMCFKEVTVPFKKLDMKKKPS</sequence>
<feature type="coiled-coil region" evidence="1">
    <location>
        <begin position="37"/>
        <end position="64"/>
    </location>
</feature>
<dbReference type="PANTHER" id="PTHR35088">
    <property type="entry name" value="COILED-COIL DOMAIN-CONTAINING PROTEIN 178"/>
    <property type="match status" value="1"/>
</dbReference>
<dbReference type="AlphaFoldDB" id="A0A8J6FWT3"/>
<dbReference type="EMBL" id="JAATJU010027600">
    <property type="protein sequence ID" value="KAH0500292.1"/>
    <property type="molecule type" value="Genomic_DNA"/>
</dbReference>
<feature type="region of interest" description="Disordered" evidence="2">
    <location>
        <begin position="73"/>
        <end position="92"/>
    </location>
</feature>
<comment type="caution">
    <text evidence="3">The sequence shown here is derived from an EMBL/GenBank/DDBJ whole genome shotgun (WGS) entry which is preliminary data.</text>
</comment>
<evidence type="ECO:0000256" key="1">
    <source>
        <dbReference type="SAM" id="Coils"/>
    </source>
</evidence>
<feature type="coiled-coil region" evidence="1">
    <location>
        <begin position="561"/>
        <end position="616"/>
    </location>
</feature>
<gene>
    <name evidence="3" type="ORF">LTLLF_201840</name>
</gene>
<evidence type="ECO:0000256" key="2">
    <source>
        <dbReference type="SAM" id="MobiDB-lite"/>
    </source>
</evidence>
<feature type="coiled-coil region" evidence="1">
    <location>
        <begin position="353"/>
        <end position="387"/>
    </location>
</feature>
<dbReference type="Proteomes" id="UP000710432">
    <property type="component" value="Unassembled WGS sequence"/>
</dbReference>
<reference evidence="3" key="1">
    <citation type="submission" date="2020-03" db="EMBL/GenBank/DDBJ databases">
        <title>Studies in the Genomics of Life Span.</title>
        <authorList>
            <person name="Glass D."/>
        </authorList>
    </citation>
    <scope>NUCLEOTIDE SEQUENCE</scope>
    <source>
        <strain evidence="3">LTLLF</strain>
        <tissue evidence="3">Muscle</tissue>
    </source>
</reference>
<feature type="region of interest" description="Disordered" evidence="2">
    <location>
        <begin position="510"/>
        <end position="530"/>
    </location>
</feature>
<accession>A0A8J6FWT3</accession>
<keyword evidence="1" id="KW-0175">Coiled coil</keyword>
<name>A0A8J6FWT3_MICOH</name>
<feature type="coiled-coil region" evidence="1">
    <location>
        <begin position="99"/>
        <end position="140"/>
    </location>
</feature>
<evidence type="ECO:0000313" key="3">
    <source>
        <dbReference type="EMBL" id="KAH0500292.1"/>
    </source>
</evidence>